<evidence type="ECO:0000313" key="1">
    <source>
        <dbReference type="EMBL" id="KAG4417707.1"/>
    </source>
</evidence>
<dbReference type="InterPro" id="IPR012340">
    <property type="entry name" value="NA-bd_OB-fold"/>
</dbReference>
<dbReference type="GO" id="GO:0016233">
    <property type="term" value="P:telomere capping"/>
    <property type="evidence" value="ECO:0007669"/>
    <property type="project" value="InterPro"/>
</dbReference>
<evidence type="ECO:0000313" key="2">
    <source>
        <dbReference type="Proteomes" id="UP000664132"/>
    </source>
</evidence>
<comment type="caution">
    <text evidence="1">The sequence shown here is derived from an EMBL/GenBank/DDBJ whole genome shotgun (WGS) entry which is preliminary data.</text>
</comment>
<reference evidence="1" key="1">
    <citation type="submission" date="2021-02" db="EMBL/GenBank/DDBJ databases">
        <title>Genome sequence Cadophora malorum strain M34.</title>
        <authorList>
            <person name="Stefanovic E."/>
            <person name="Vu D."/>
            <person name="Scully C."/>
            <person name="Dijksterhuis J."/>
            <person name="Roader J."/>
            <person name="Houbraken J."/>
        </authorList>
    </citation>
    <scope>NUCLEOTIDE SEQUENCE</scope>
    <source>
        <strain evidence="1">M34</strain>
    </source>
</reference>
<accession>A0A8H7TEG8</accession>
<sequence length="138" mass="14710">MAGVHNGPVPTRLTLLSALGSHSPGSKVRFLGCVTNYSTKEATLTLEHNHPPGTALKAQVDVKLLITTLKSNETHIGEWVNVMGYITGGQKEKVNDEEKVQIGVQALVLWSAGPFSLAGYEKSLDEKAADEQTALEGA</sequence>
<evidence type="ECO:0008006" key="3">
    <source>
        <dbReference type="Google" id="ProtNLM"/>
    </source>
</evidence>
<dbReference type="Pfam" id="PF12658">
    <property type="entry name" value="Ten1"/>
    <property type="match status" value="1"/>
</dbReference>
<dbReference type="EMBL" id="JAFJYH010000147">
    <property type="protein sequence ID" value="KAG4417707.1"/>
    <property type="molecule type" value="Genomic_DNA"/>
</dbReference>
<dbReference type="Proteomes" id="UP000664132">
    <property type="component" value="Unassembled WGS sequence"/>
</dbReference>
<gene>
    <name evidence="1" type="ORF">IFR04_009146</name>
</gene>
<dbReference type="GO" id="GO:1990879">
    <property type="term" value="C:CST complex"/>
    <property type="evidence" value="ECO:0007669"/>
    <property type="project" value="InterPro"/>
</dbReference>
<dbReference type="GO" id="GO:0043047">
    <property type="term" value="F:single-stranded telomeric DNA binding"/>
    <property type="evidence" value="ECO:0007669"/>
    <property type="project" value="InterPro"/>
</dbReference>
<dbReference type="OrthoDB" id="5275361at2759"/>
<keyword evidence="2" id="KW-1185">Reference proteome</keyword>
<protein>
    <recommendedName>
        <fullName evidence="3">Telomere capping, CST complex subunit-domain-containing protein</fullName>
    </recommendedName>
</protein>
<proteinExistence type="predicted"/>
<organism evidence="1 2">
    <name type="scientific">Cadophora malorum</name>
    <dbReference type="NCBI Taxonomy" id="108018"/>
    <lineage>
        <taxon>Eukaryota</taxon>
        <taxon>Fungi</taxon>
        <taxon>Dikarya</taxon>
        <taxon>Ascomycota</taxon>
        <taxon>Pezizomycotina</taxon>
        <taxon>Leotiomycetes</taxon>
        <taxon>Helotiales</taxon>
        <taxon>Ploettnerulaceae</taxon>
        <taxon>Cadophora</taxon>
    </lineage>
</organism>
<name>A0A8H7TEG8_9HELO</name>
<dbReference type="Gene3D" id="2.40.50.140">
    <property type="entry name" value="Nucleic acid-binding proteins"/>
    <property type="match status" value="1"/>
</dbReference>
<dbReference type="AlphaFoldDB" id="A0A8H7TEG8"/>
<dbReference type="InterPro" id="IPR024222">
    <property type="entry name" value="Ten1_fungal"/>
</dbReference>